<organism evidence="2 3">
    <name type="scientific">Streblomastix strix</name>
    <dbReference type="NCBI Taxonomy" id="222440"/>
    <lineage>
        <taxon>Eukaryota</taxon>
        <taxon>Metamonada</taxon>
        <taxon>Preaxostyla</taxon>
        <taxon>Oxymonadida</taxon>
        <taxon>Streblomastigidae</taxon>
        <taxon>Streblomastix</taxon>
    </lineage>
</organism>
<evidence type="ECO:0000256" key="1">
    <source>
        <dbReference type="SAM" id="MobiDB-lite"/>
    </source>
</evidence>
<feature type="region of interest" description="Disordered" evidence="1">
    <location>
        <begin position="195"/>
        <end position="225"/>
    </location>
</feature>
<proteinExistence type="predicted"/>
<protein>
    <submittedName>
        <fullName evidence="2">Uncharacterized protein</fullName>
    </submittedName>
</protein>
<evidence type="ECO:0000313" key="3">
    <source>
        <dbReference type="Proteomes" id="UP000324800"/>
    </source>
</evidence>
<name>A0A5J4RHB8_9EUKA</name>
<sequence length="266" mass="30250">QLRLAKKLDSWRKILNNNTSQRGCNIIDEIQYAKYDYLMEGADSNISMAENFKVNGKNILFSPQKKKIPFKVGVKLLVGAFFTSNTASLQNSVRSLSRRRSSLPSPAQSPKNQTVSSPMQLEVFSPLSSSQNMNQNNLSFKEDTTYASAIWIRTDLSDTLIKLELGMYINSLYRLHDLSLADIWDTLFFQQNINDPDQIQTSTPDSDSESESDNKSDASLNSSHSQLNDMDLNMINVDDSKVDDDDDCEQCDICEWREPNFEIFCH</sequence>
<reference evidence="2 3" key="1">
    <citation type="submission" date="2019-03" db="EMBL/GenBank/DDBJ databases">
        <title>Single cell metagenomics reveals metabolic interactions within the superorganism composed of flagellate Streblomastix strix and complex community of Bacteroidetes bacteria on its surface.</title>
        <authorList>
            <person name="Treitli S.C."/>
            <person name="Kolisko M."/>
            <person name="Husnik F."/>
            <person name="Keeling P."/>
            <person name="Hampl V."/>
        </authorList>
    </citation>
    <scope>NUCLEOTIDE SEQUENCE [LARGE SCALE GENOMIC DNA]</scope>
    <source>
        <strain evidence="2">ST1C</strain>
    </source>
</reference>
<dbReference type="EMBL" id="SNRW01042388">
    <property type="protein sequence ID" value="KAA6332540.1"/>
    <property type="molecule type" value="Genomic_DNA"/>
</dbReference>
<evidence type="ECO:0000313" key="2">
    <source>
        <dbReference type="EMBL" id="KAA6332540.1"/>
    </source>
</evidence>
<comment type="caution">
    <text evidence="2">The sequence shown here is derived from an EMBL/GenBank/DDBJ whole genome shotgun (WGS) entry which is preliminary data.</text>
</comment>
<feature type="region of interest" description="Disordered" evidence="1">
    <location>
        <begin position="98"/>
        <end position="117"/>
    </location>
</feature>
<gene>
    <name evidence="2" type="ORF">EZS28_053265</name>
</gene>
<accession>A0A5J4RHB8</accession>
<dbReference type="Proteomes" id="UP000324800">
    <property type="component" value="Unassembled WGS sequence"/>
</dbReference>
<feature type="non-terminal residue" evidence="2">
    <location>
        <position position="266"/>
    </location>
</feature>
<dbReference type="AlphaFoldDB" id="A0A5J4RHB8"/>
<feature type="non-terminal residue" evidence="2">
    <location>
        <position position="1"/>
    </location>
</feature>